<keyword evidence="2" id="KW-1185">Reference proteome</keyword>
<dbReference type="GeneID" id="16996619"/>
<reference evidence="1 2" key="2">
    <citation type="journal article" date="2007" name="BMC Biol.">
        <title>A 100%-complete sequence reveals unusually simple genomic features in the hot-spring red alga Cyanidioschyzon merolae.</title>
        <authorList>
            <person name="Nozaki H."/>
            <person name="Takano H."/>
            <person name="Misumi O."/>
            <person name="Terasawa K."/>
            <person name="Matsuzaki M."/>
            <person name="Maruyama S."/>
            <person name="Nishida K."/>
            <person name="Yagisawa F."/>
            <person name="Yoshida Y."/>
            <person name="Fujiwara T."/>
            <person name="Takio S."/>
            <person name="Tamura K."/>
            <person name="Chung S.J."/>
            <person name="Nakamura S."/>
            <person name="Kuroiwa H."/>
            <person name="Tanaka K."/>
            <person name="Sato N."/>
            <person name="Kuroiwa T."/>
        </authorList>
    </citation>
    <scope>NUCLEOTIDE SEQUENCE [LARGE SCALE GENOMIC DNA]</scope>
    <source>
        <strain evidence="1 2">10D</strain>
    </source>
</reference>
<name>M1VKL4_CYAM1</name>
<dbReference type="KEGG" id="cme:CYME_CMQ160C"/>
<accession>M1VKL4</accession>
<evidence type="ECO:0000313" key="1">
    <source>
        <dbReference type="EMBL" id="BAM82063.1"/>
    </source>
</evidence>
<proteinExistence type="predicted"/>
<dbReference type="OrthoDB" id="97at2759"/>
<reference evidence="1 2" key="1">
    <citation type="journal article" date="2004" name="Nature">
        <title>Genome sequence of the ultrasmall unicellular red alga Cyanidioschyzon merolae 10D.</title>
        <authorList>
            <person name="Matsuzaki M."/>
            <person name="Misumi O."/>
            <person name="Shin-i T."/>
            <person name="Maruyama S."/>
            <person name="Takahara M."/>
            <person name="Miyagishima S."/>
            <person name="Mori T."/>
            <person name="Nishida K."/>
            <person name="Yagisawa F."/>
            <person name="Nishida K."/>
            <person name="Yoshida Y."/>
            <person name="Nishimura Y."/>
            <person name="Nakao S."/>
            <person name="Kobayashi T."/>
            <person name="Momoyama Y."/>
            <person name="Higashiyama T."/>
            <person name="Minoda A."/>
            <person name="Sano M."/>
            <person name="Nomoto H."/>
            <person name="Oishi K."/>
            <person name="Hayashi H."/>
            <person name="Ohta F."/>
            <person name="Nishizaka S."/>
            <person name="Haga S."/>
            <person name="Miura S."/>
            <person name="Morishita T."/>
            <person name="Kabeya Y."/>
            <person name="Terasawa K."/>
            <person name="Suzuki Y."/>
            <person name="Ishii Y."/>
            <person name="Asakawa S."/>
            <person name="Takano H."/>
            <person name="Ohta N."/>
            <person name="Kuroiwa H."/>
            <person name="Tanaka K."/>
            <person name="Shimizu N."/>
            <person name="Sugano S."/>
            <person name="Sato N."/>
            <person name="Nozaki H."/>
            <person name="Ogasawara N."/>
            <person name="Kohara Y."/>
            <person name="Kuroiwa T."/>
        </authorList>
    </citation>
    <scope>NUCLEOTIDE SEQUENCE [LARGE SCALE GENOMIC DNA]</scope>
    <source>
        <strain evidence="1 2">10D</strain>
    </source>
</reference>
<dbReference type="AlphaFoldDB" id="M1VKL4"/>
<dbReference type="HOGENOM" id="CLU_1858103_0_0_1"/>
<protein>
    <submittedName>
        <fullName evidence="1">Cytochrome c reductase subunit 10(XI)</fullName>
    </submittedName>
</protein>
<dbReference type="Proteomes" id="UP000007014">
    <property type="component" value="Chromosome 17"/>
</dbReference>
<organism evidence="1 2">
    <name type="scientific">Cyanidioschyzon merolae (strain NIES-3377 / 10D)</name>
    <name type="common">Unicellular red alga</name>
    <dbReference type="NCBI Taxonomy" id="280699"/>
    <lineage>
        <taxon>Eukaryota</taxon>
        <taxon>Rhodophyta</taxon>
        <taxon>Bangiophyceae</taxon>
        <taxon>Cyanidiales</taxon>
        <taxon>Cyanidiaceae</taxon>
        <taxon>Cyanidioschyzon</taxon>
    </lineage>
</organism>
<dbReference type="RefSeq" id="XP_005538099.1">
    <property type="nucleotide sequence ID" value="XM_005538042.1"/>
</dbReference>
<dbReference type="Gramene" id="CMQ160CT">
    <property type="protein sequence ID" value="CMQ160CT"/>
    <property type="gene ID" value="CMQ160C"/>
</dbReference>
<evidence type="ECO:0000313" key="2">
    <source>
        <dbReference type="Proteomes" id="UP000007014"/>
    </source>
</evidence>
<sequence length="138" mass="15754">MELEERCIKMDAFSIIIICPAIWDPWSTEFYHRERNGQCAARAAARAHRASRTTDRCTSCFRGAPGIDTCVCDMNAARPRGVPALQQLFRRLRPVDVGAAARWGLLVGLTAFWFIEPYDWIRSTFKNSETDDETKQPK</sequence>
<dbReference type="EMBL" id="AP006499">
    <property type="protein sequence ID" value="BAM82063.1"/>
    <property type="molecule type" value="Genomic_DNA"/>
</dbReference>
<gene>
    <name evidence="1" type="ORF">CYME_CMQ160C</name>
</gene>